<comment type="caution">
    <text evidence="2">The sequence shown here is derived from an EMBL/GenBank/DDBJ whole genome shotgun (WGS) entry which is preliminary data.</text>
</comment>
<evidence type="ECO:0000256" key="1">
    <source>
        <dbReference type="SAM" id="MobiDB-lite"/>
    </source>
</evidence>
<evidence type="ECO:0000313" key="3">
    <source>
        <dbReference type="Proteomes" id="UP000228920"/>
    </source>
</evidence>
<reference evidence="3" key="1">
    <citation type="submission" date="2017-09" db="EMBL/GenBank/DDBJ databases">
        <title>Depth-based differentiation of microbial function through sediment-hosted aquifers and enrichment of novel symbionts in the deep terrestrial subsurface.</title>
        <authorList>
            <person name="Probst A.J."/>
            <person name="Ladd B."/>
            <person name="Jarett J.K."/>
            <person name="Geller-Mcgrath D.E."/>
            <person name="Sieber C.M.K."/>
            <person name="Emerson J.B."/>
            <person name="Anantharaman K."/>
            <person name="Thomas B.C."/>
            <person name="Malmstrom R."/>
            <person name="Stieglmeier M."/>
            <person name="Klingl A."/>
            <person name="Woyke T."/>
            <person name="Ryan C.M."/>
            <person name="Banfield J.F."/>
        </authorList>
    </citation>
    <scope>NUCLEOTIDE SEQUENCE [LARGE SCALE GENOMIC DNA]</scope>
</reference>
<dbReference type="Proteomes" id="UP000228920">
    <property type="component" value="Unassembled WGS sequence"/>
</dbReference>
<dbReference type="EMBL" id="PFNL01000161">
    <property type="protein sequence ID" value="PIZ44853.1"/>
    <property type="molecule type" value="Genomic_DNA"/>
</dbReference>
<sequence length="99" mass="10921">MQQDEDNKQGIIDKINTPPEVENSELKDWRNEHGYPSNNFLQSLADQSLEDSSLTGKAATEKLKSIATDLDVSFGPNTSIEELIGRIRAVSRSGINTTT</sequence>
<proteinExistence type="predicted"/>
<name>A0A2M7TGN8_UNCKA</name>
<organism evidence="2 3">
    <name type="scientific">candidate division WWE3 bacterium CG_4_10_14_0_2_um_filter_41_14</name>
    <dbReference type="NCBI Taxonomy" id="1975072"/>
    <lineage>
        <taxon>Bacteria</taxon>
        <taxon>Katanobacteria</taxon>
    </lineage>
</organism>
<dbReference type="AlphaFoldDB" id="A0A2M7TGN8"/>
<feature type="region of interest" description="Disordered" evidence="1">
    <location>
        <begin position="1"/>
        <end position="21"/>
    </location>
</feature>
<accession>A0A2M7TGN8</accession>
<gene>
    <name evidence="2" type="ORF">COY32_05900</name>
</gene>
<evidence type="ECO:0000313" key="2">
    <source>
        <dbReference type="EMBL" id="PIZ44853.1"/>
    </source>
</evidence>
<protein>
    <submittedName>
        <fullName evidence="2">Uncharacterized protein</fullName>
    </submittedName>
</protein>